<proteinExistence type="predicted"/>
<dbReference type="EMBL" id="JARBJD010000355">
    <property type="protein sequence ID" value="KAK2943248.1"/>
    <property type="molecule type" value="Genomic_DNA"/>
</dbReference>
<gene>
    <name evidence="2" type="ORF">BLNAU_21820</name>
</gene>
<feature type="region of interest" description="Disordered" evidence="1">
    <location>
        <begin position="279"/>
        <end position="302"/>
    </location>
</feature>
<evidence type="ECO:0000256" key="1">
    <source>
        <dbReference type="SAM" id="MobiDB-lite"/>
    </source>
</evidence>
<name>A0ABQ9WVB0_9EUKA</name>
<accession>A0ABQ9WVB0</accession>
<organism evidence="2 3">
    <name type="scientific">Blattamonas nauphoetae</name>
    <dbReference type="NCBI Taxonomy" id="2049346"/>
    <lineage>
        <taxon>Eukaryota</taxon>
        <taxon>Metamonada</taxon>
        <taxon>Preaxostyla</taxon>
        <taxon>Oxymonadida</taxon>
        <taxon>Blattamonas</taxon>
    </lineage>
</organism>
<sequence length="917" mass="103650">MKTLTSFLPSICETGVELEWQDLMECFVCAVIGLESKSTWCDGMFSFDWDDVFVDGHGTTRINMFTSHSGESPPPSPQPFSADMTSLSNLFLALIEQLSVPACLPSNIDKHFRDNLIPFVLRRLINLIISTGHVVPIFDPSQINAIVRQLTDAFNEQLPSQLGLFDTLMWMPTFVYLGVHGLESNGLTKHKERLTDIDCLSSSPQYKQFSKLLDPELAAMRQQFDSNLFEEAKRITLWKEFLQKVASGEEILNDTSFLKLSFFRPTLLSLQSKHTQMASSADVSPGSSTSSVDSSLSSPHTSLEVHHDSSLRTLSSSPQFKQESLRLLTILHSLVVSHLSSIPSSQKIQREQFIHPFLLTSFAVDADPTEKFHSSLFDEEDDEILAQSLIRCHAVCRLVGDEQCIVDVWPFFDRTVSVLGSSNAILRITALSLFNCLEDEPCVLSQLPLLSDRLSSAFRDGQPEEQFALIRISSRWMSETDVEESRPKFSLAEFDWEGLLAADLSWMSLFIASLDLIESLRRFSIREKSERDEATRIILSFEQHQHAISQINSDFDEITLNKLSIEDAQSLVAYSLLMTHLMQCDFPVTLTNFLTSHPELDCGSLLLIFENILLILCHTSLNPHKQHPPPLDLIFERVLQTNPVDFFIHLGLPVLTVSRSLLNTSLCGLHALCQRGVLVDIFESEVVLSSWHLVNMFWMFHNPVSSDTFDLFLYFPPPLVVRFLLPVLWLDSDYRFAVDRLKVMMITLLLVTAPLGDCHSLKELFRSDRHRHDIHNSSAGSDFTHRFQSLEWLNIPTGFGSALAHSNPRVSPEPFEGQNQPHISLDGSSPRSQVPNVMFQYLSQQAQNVSRRISLLGSLVHKLTRANVKSLVFGNVHLRALCRTVLSVLFTRSFLQLTDSSRSFSCVGVCEETYLFR</sequence>
<evidence type="ECO:0000313" key="3">
    <source>
        <dbReference type="Proteomes" id="UP001281761"/>
    </source>
</evidence>
<dbReference type="Proteomes" id="UP001281761">
    <property type="component" value="Unassembled WGS sequence"/>
</dbReference>
<keyword evidence="3" id="KW-1185">Reference proteome</keyword>
<reference evidence="2 3" key="1">
    <citation type="journal article" date="2022" name="bioRxiv">
        <title>Genomics of Preaxostyla Flagellates Illuminates Evolutionary Transitions and the Path Towards Mitochondrial Loss.</title>
        <authorList>
            <person name="Novak L.V.F."/>
            <person name="Treitli S.C."/>
            <person name="Pyrih J."/>
            <person name="Halakuc P."/>
            <person name="Pipaliya S.V."/>
            <person name="Vacek V."/>
            <person name="Brzon O."/>
            <person name="Soukal P."/>
            <person name="Eme L."/>
            <person name="Dacks J.B."/>
            <person name="Karnkowska A."/>
            <person name="Elias M."/>
            <person name="Hampl V."/>
        </authorList>
    </citation>
    <scope>NUCLEOTIDE SEQUENCE [LARGE SCALE GENOMIC DNA]</scope>
    <source>
        <strain evidence="2">NAU3</strain>
        <tissue evidence="2">Gut</tissue>
    </source>
</reference>
<comment type="caution">
    <text evidence="2">The sequence shown here is derived from an EMBL/GenBank/DDBJ whole genome shotgun (WGS) entry which is preliminary data.</text>
</comment>
<protein>
    <submittedName>
        <fullName evidence="2">Uncharacterized protein</fullName>
    </submittedName>
</protein>
<evidence type="ECO:0000313" key="2">
    <source>
        <dbReference type="EMBL" id="KAK2943248.1"/>
    </source>
</evidence>